<keyword evidence="2" id="KW-1185">Reference proteome</keyword>
<organism evidence="1 2">
    <name type="scientific">Dyadobacter linearis</name>
    <dbReference type="NCBI Taxonomy" id="2823330"/>
    <lineage>
        <taxon>Bacteria</taxon>
        <taxon>Pseudomonadati</taxon>
        <taxon>Bacteroidota</taxon>
        <taxon>Cytophagia</taxon>
        <taxon>Cytophagales</taxon>
        <taxon>Spirosomataceae</taxon>
        <taxon>Dyadobacter</taxon>
    </lineage>
</organism>
<dbReference type="EMBL" id="CAJRAU010000001">
    <property type="protein sequence ID" value="CAG5067523.1"/>
    <property type="molecule type" value="Genomic_DNA"/>
</dbReference>
<evidence type="ECO:0000313" key="1">
    <source>
        <dbReference type="EMBL" id="CAG5067523.1"/>
    </source>
</evidence>
<protein>
    <recommendedName>
        <fullName evidence="3">Transposase</fullName>
    </recommendedName>
</protein>
<evidence type="ECO:0008006" key="3">
    <source>
        <dbReference type="Google" id="ProtNLM"/>
    </source>
</evidence>
<dbReference type="Proteomes" id="UP000679725">
    <property type="component" value="Unassembled WGS sequence"/>
</dbReference>
<accession>A0ABM8UJG4</accession>
<reference evidence="1 2" key="1">
    <citation type="submission" date="2021-04" db="EMBL/GenBank/DDBJ databases">
        <authorList>
            <person name="Rodrigo-Torres L."/>
            <person name="Arahal R. D."/>
            <person name="Lucena T."/>
        </authorList>
    </citation>
    <scope>NUCLEOTIDE SEQUENCE [LARGE SCALE GENOMIC DNA]</scope>
    <source>
        <strain evidence="1 2">CECT 9623</strain>
    </source>
</reference>
<name>A0ABM8UJG4_9BACT</name>
<sequence>MLIAGYPTANQPICRLFRHWATKNEKGAFARKSVYRLRQAIYVA</sequence>
<proteinExistence type="predicted"/>
<evidence type="ECO:0000313" key="2">
    <source>
        <dbReference type="Proteomes" id="UP000679725"/>
    </source>
</evidence>
<gene>
    <name evidence="1" type="ORF">DYBT9623_00244</name>
</gene>
<comment type="caution">
    <text evidence="1">The sequence shown here is derived from an EMBL/GenBank/DDBJ whole genome shotgun (WGS) entry which is preliminary data.</text>
</comment>